<evidence type="ECO:0000259" key="2">
    <source>
        <dbReference type="Pfam" id="PF01757"/>
    </source>
</evidence>
<dbReference type="PANTHER" id="PTHR23028">
    <property type="entry name" value="ACETYLTRANSFERASE"/>
    <property type="match status" value="1"/>
</dbReference>
<dbReference type="PANTHER" id="PTHR23028:SF53">
    <property type="entry name" value="ACYL_TRANSF_3 DOMAIN-CONTAINING PROTEIN"/>
    <property type="match status" value="1"/>
</dbReference>
<feature type="transmembrane region" description="Helical" evidence="1">
    <location>
        <begin position="348"/>
        <end position="371"/>
    </location>
</feature>
<keyword evidence="1" id="KW-1133">Transmembrane helix</keyword>
<feature type="transmembrane region" description="Helical" evidence="1">
    <location>
        <begin position="229"/>
        <end position="245"/>
    </location>
</feature>
<dbReference type="InterPro" id="IPR050879">
    <property type="entry name" value="Acyltransferase_3"/>
</dbReference>
<evidence type="ECO:0000259" key="3">
    <source>
        <dbReference type="Pfam" id="PF19040"/>
    </source>
</evidence>
<sequence length="693" mass="73325">MLMVVLFHARLPIPGGFTGVDVFFVISGFVITAMLHREWISTGGIRLRTFYLRRFMRLAPALGLLVAVVVLISVVLQSPYGPQQSVATTGLGALLMSANLVIANAAGDYFAVTATQNPLLNTWSLSVEEQFYLVFPTLLLIGWVAARRLRRPLAAPVLLIGAVTALSFIVSILWTDGSEFAAPLTSIFGGPETFAFYGPFSRVWEFGVGAILALIVARGWTLGRRWSHVAGLAGGVLILVSAFAITDVMPFPGYIALLPVAGTALVLMAGSHDGSIVNRGLAVRPMVAVGDWSYSWYLWHWPLIVFIAVLLPGNPAALVVIALASLLPAWLSYRLLEQPLRTIRPSGWLRTGLTIIPISGLPIALCIGLLIGANTGWGGRFAPPAEVTETTAASIAAQDGSAPVEPQSFDPIEGDGAIAKDTTTGDLRAQHAAVKADCVNTDIDPVGCHFGPANATGTVLVLGDSQAYAIADGVINAASALGYRTVVSSRTGCPFLGRESSGTNDNPCRPWQKAALAYALSSQPDAVIIANRSAGYVHPEWGWRTAATDAGGAATSVKQAAELWEQGIEDVVAPLREAGIPVIIIAAVPEMPEFTDQRSLFSQAFGSRAYEVPRKQSVQDRAPALDAEEAVAARHPGTFVFDPIPVLCPTEICASAVDGVLRYQDETHLTVDGSLLLAPGVQGILQKALAANS</sequence>
<dbReference type="InterPro" id="IPR002656">
    <property type="entry name" value="Acyl_transf_3_dom"/>
</dbReference>
<gene>
    <name evidence="4" type="ORF">UFOPK2786_01334</name>
</gene>
<organism evidence="4">
    <name type="scientific">freshwater metagenome</name>
    <dbReference type="NCBI Taxonomy" id="449393"/>
    <lineage>
        <taxon>unclassified sequences</taxon>
        <taxon>metagenomes</taxon>
        <taxon>ecological metagenomes</taxon>
    </lineage>
</organism>
<dbReference type="Pfam" id="PF01757">
    <property type="entry name" value="Acyl_transf_3"/>
    <property type="match status" value="1"/>
</dbReference>
<protein>
    <submittedName>
        <fullName evidence="4">Unannotated protein</fullName>
    </submittedName>
</protein>
<feature type="transmembrane region" description="Helical" evidence="1">
    <location>
        <begin position="12"/>
        <end position="35"/>
    </location>
</feature>
<feature type="transmembrane region" description="Helical" evidence="1">
    <location>
        <begin position="153"/>
        <end position="174"/>
    </location>
</feature>
<keyword evidence="1" id="KW-0472">Membrane</keyword>
<feature type="transmembrane region" description="Helical" evidence="1">
    <location>
        <begin position="55"/>
        <end position="76"/>
    </location>
</feature>
<reference evidence="4" key="1">
    <citation type="submission" date="2020-05" db="EMBL/GenBank/DDBJ databases">
        <authorList>
            <person name="Chiriac C."/>
            <person name="Salcher M."/>
            <person name="Ghai R."/>
            <person name="Kavagutti S V."/>
        </authorList>
    </citation>
    <scope>NUCLEOTIDE SEQUENCE</scope>
</reference>
<dbReference type="InterPro" id="IPR043968">
    <property type="entry name" value="SGNH"/>
</dbReference>
<keyword evidence="1" id="KW-0812">Transmembrane</keyword>
<feature type="transmembrane region" description="Helical" evidence="1">
    <location>
        <begin position="130"/>
        <end position="146"/>
    </location>
</feature>
<evidence type="ECO:0000313" key="4">
    <source>
        <dbReference type="EMBL" id="CAB4751872.1"/>
    </source>
</evidence>
<dbReference type="GO" id="GO:0009103">
    <property type="term" value="P:lipopolysaccharide biosynthetic process"/>
    <property type="evidence" value="ECO:0007669"/>
    <property type="project" value="TreeGrafter"/>
</dbReference>
<dbReference type="EMBL" id="CAEZYW010000224">
    <property type="protein sequence ID" value="CAB4751872.1"/>
    <property type="molecule type" value="Genomic_DNA"/>
</dbReference>
<feature type="domain" description="Acyltransferase 3" evidence="2">
    <location>
        <begin position="1"/>
        <end position="333"/>
    </location>
</feature>
<feature type="transmembrane region" description="Helical" evidence="1">
    <location>
        <begin position="194"/>
        <end position="217"/>
    </location>
</feature>
<accession>A0A6J6TWB5</accession>
<name>A0A6J6TWB5_9ZZZZ</name>
<dbReference type="AlphaFoldDB" id="A0A6J6TWB5"/>
<dbReference type="Pfam" id="PF19040">
    <property type="entry name" value="SGNH"/>
    <property type="match status" value="1"/>
</dbReference>
<evidence type="ECO:0000256" key="1">
    <source>
        <dbReference type="SAM" id="Phobius"/>
    </source>
</evidence>
<feature type="domain" description="SGNH" evidence="3">
    <location>
        <begin position="446"/>
        <end position="679"/>
    </location>
</feature>
<dbReference type="GO" id="GO:0016020">
    <property type="term" value="C:membrane"/>
    <property type="evidence" value="ECO:0007669"/>
    <property type="project" value="TreeGrafter"/>
</dbReference>
<proteinExistence type="predicted"/>
<dbReference type="GO" id="GO:0016747">
    <property type="term" value="F:acyltransferase activity, transferring groups other than amino-acyl groups"/>
    <property type="evidence" value="ECO:0007669"/>
    <property type="project" value="InterPro"/>
</dbReference>